<organism evidence="1 2">
    <name type="scientific">Photobacterium marinum</name>
    <dbReference type="NCBI Taxonomy" id="1056511"/>
    <lineage>
        <taxon>Bacteria</taxon>
        <taxon>Pseudomonadati</taxon>
        <taxon>Pseudomonadota</taxon>
        <taxon>Gammaproteobacteria</taxon>
        <taxon>Vibrionales</taxon>
        <taxon>Vibrionaceae</taxon>
        <taxon>Photobacterium</taxon>
    </lineage>
</organism>
<dbReference type="GO" id="GO:0020037">
    <property type="term" value="F:heme binding"/>
    <property type="evidence" value="ECO:0007669"/>
    <property type="project" value="InterPro"/>
</dbReference>
<keyword evidence="2" id="KW-1185">Reference proteome</keyword>
<dbReference type="AlphaFoldDB" id="L8JEF6"/>
<dbReference type="Proteomes" id="UP000011134">
    <property type="component" value="Unassembled WGS sequence"/>
</dbReference>
<dbReference type="Gene3D" id="1.10.760.10">
    <property type="entry name" value="Cytochrome c-like domain"/>
    <property type="match status" value="1"/>
</dbReference>
<evidence type="ECO:0008006" key="3">
    <source>
        <dbReference type="Google" id="ProtNLM"/>
    </source>
</evidence>
<name>L8JEF6_9GAMM</name>
<dbReference type="InterPro" id="IPR036909">
    <property type="entry name" value="Cyt_c-like_dom_sf"/>
</dbReference>
<evidence type="ECO:0000313" key="2">
    <source>
        <dbReference type="Proteomes" id="UP000011134"/>
    </source>
</evidence>
<dbReference type="EMBL" id="AMZO01000006">
    <property type="protein sequence ID" value="ELR66643.1"/>
    <property type="molecule type" value="Genomic_DNA"/>
</dbReference>
<protein>
    <recommendedName>
        <fullName evidence="3">Cytochrome c domain-containing protein</fullName>
    </recommendedName>
</protein>
<dbReference type="PATRIC" id="fig|1056511.3.peg.1170"/>
<comment type="caution">
    <text evidence="1">The sequence shown here is derived from an EMBL/GenBank/DDBJ whole genome shotgun (WGS) entry which is preliminary data.</text>
</comment>
<proteinExistence type="predicted"/>
<dbReference type="GO" id="GO:0009055">
    <property type="term" value="F:electron transfer activity"/>
    <property type="evidence" value="ECO:0007669"/>
    <property type="project" value="InterPro"/>
</dbReference>
<accession>L8JEF6</accession>
<reference evidence="1 2" key="1">
    <citation type="submission" date="2012-12" db="EMBL/GenBank/DDBJ databases">
        <title>Genome Assembly of Photobacterium sp. AK15.</title>
        <authorList>
            <person name="Khatri I."/>
            <person name="Vaidya B."/>
            <person name="Srinivas T.N.R."/>
            <person name="Subramanian S."/>
            <person name="Pinnaka A."/>
        </authorList>
    </citation>
    <scope>NUCLEOTIDE SEQUENCE [LARGE SCALE GENOMIC DNA]</scope>
    <source>
        <strain evidence="1 2">AK15</strain>
    </source>
</reference>
<dbReference type="SUPFAM" id="SSF46626">
    <property type="entry name" value="Cytochrome c"/>
    <property type="match status" value="1"/>
</dbReference>
<sequence>MNLFGMKTELINSVLDGDSDQGGVMPALKSTLSKADVNDIFEYIKSINGRVMK</sequence>
<gene>
    <name evidence="1" type="ORF">C942_04341</name>
</gene>
<evidence type="ECO:0000313" key="1">
    <source>
        <dbReference type="EMBL" id="ELR66643.1"/>
    </source>
</evidence>